<dbReference type="EMBL" id="GGEC01000557">
    <property type="protein sequence ID" value="MBW81040.1"/>
    <property type="molecule type" value="Transcribed_RNA"/>
</dbReference>
<organism evidence="1">
    <name type="scientific">Rhizophora mucronata</name>
    <name type="common">Asiatic mangrove</name>
    <dbReference type="NCBI Taxonomy" id="61149"/>
    <lineage>
        <taxon>Eukaryota</taxon>
        <taxon>Viridiplantae</taxon>
        <taxon>Streptophyta</taxon>
        <taxon>Embryophyta</taxon>
        <taxon>Tracheophyta</taxon>
        <taxon>Spermatophyta</taxon>
        <taxon>Magnoliopsida</taxon>
        <taxon>eudicotyledons</taxon>
        <taxon>Gunneridae</taxon>
        <taxon>Pentapetalae</taxon>
        <taxon>rosids</taxon>
        <taxon>fabids</taxon>
        <taxon>Malpighiales</taxon>
        <taxon>Rhizophoraceae</taxon>
        <taxon>Rhizophora</taxon>
    </lineage>
</organism>
<name>A0A2P2III9_RHIMU</name>
<evidence type="ECO:0000313" key="1">
    <source>
        <dbReference type="EMBL" id="MBW81040.1"/>
    </source>
</evidence>
<reference evidence="1" key="1">
    <citation type="submission" date="2018-02" db="EMBL/GenBank/DDBJ databases">
        <title>Rhizophora mucronata_Transcriptome.</title>
        <authorList>
            <person name="Meera S.P."/>
            <person name="Sreeshan A."/>
            <person name="Augustine A."/>
        </authorList>
    </citation>
    <scope>NUCLEOTIDE SEQUENCE</scope>
    <source>
        <tissue evidence="1">Leaf</tissue>
    </source>
</reference>
<sequence length="29" mass="3216">MLDCCVPNFPALPGKRIVSVISYFGFHTC</sequence>
<dbReference type="AlphaFoldDB" id="A0A2P2III9"/>
<accession>A0A2P2III9</accession>
<protein>
    <submittedName>
        <fullName evidence="1">Uncharacterized protein</fullName>
    </submittedName>
</protein>
<proteinExistence type="predicted"/>